<keyword evidence="6" id="KW-1185">Reference proteome</keyword>
<evidence type="ECO:0000259" key="4">
    <source>
        <dbReference type="PROSITE" id="PS50011"/>
    </source>
</evidence>
<dbReference type="AlphaFoldDB" id="A0A183GKT3"/>
<dbReference type="Gene3D" id="1.10.510.10">
    <property type="entry name" value="Transferase(Phosphotransferase) domain 1"/>
    <property type="match status" value="1"/>
</dbReference>
<evidence type="ECO:0000256" key="1">
    <source>
        <dbReference type="ARBA" id="ARBA00022741"/>
    </source>
</evidence>
<dbReference type="InterPro" id="IPR001245">
    <property type="entry name" value="Ser-Thr/Tyr_kinase_cat_dom"/>
</dbReference>
<accession>A0A183GKT3</accession>
<dbReference type="InterPro" id="IPR000719">
    <property type="entry name" value="Prot_kinase_dom"/>
</dbReference>
<dbReference type="GO" id="GO:0005524">
    <property type="term" value="F:ATP binding"/>
    <property type="evidence" value="ECO:0007669"/>
    <property type="project" value="UniProtKB-UniRule"/>
</dbReference>
<sequence length="186" mass="21780">MNQKQRFHQESQTPVNADVLLIRPVSKQRWELTKDKVNLIRKIGAGQFGEIWEGTLHESPRVPPIIVAVKVTKVIEENKEKVTEMYMEARLMRQYKHKNVVAFYGVVQERPDRAMIVMELVSGGTHHNRNRIVRDVACRNCLIDTKNKIVKISDFGMSKVAEKYDIPKTEKLPIRWYEYGQIFIFL</sequence>
<feature type="binding site" evidence="3">
    <location>
        <position position="70"/>
    </location>
    <ligand>
        <name>ATP</name>
        <dbReference type="ChEBI" id="CHEBI:30616"/>
    </ligand>
</feature>
<dbReference type="WBParaSite" id="HPBE_0002330301-mRNA-1">
    <property type="protein sequence ID" value="HPBE_0002330301-mRNA-1"/>
    <property type="gene ID" value="HPBE_0002330301"/>
</dbReference>
<dbReference type="GO" id="GO:0004672">
    <property type="term" value="F:protein kinase activity"/>
    <property type="evidence" value="ECO:0007669"/>
    <property type="project" value="InterPro"/>
</dbReference>
<keyword evidence="1 3" id="KW-0547">Nucleotide-binding</keyword>
<gene>
    <name evidence="5" type="ORF">HPBE_LOCUS23302</name>
</gene>
<organism evidence="6 7">
    <name type="scientific">Heligmosomoides polygyrus</name>
    <name type="common">Parasitic roundworm</name>
    <dbReference type="NCBI Taxonomy" id="6339"/>
    <lineage>
        <taxon>Eukaryota</taxon>
        <taxon>Metazoa</taxon>
        <taxon>Ecdysozoa</taxon>
        <taxon>Nematoda</taxon>
        <taxon>Chromadorea</taxon>
        <taxon>Rhabditida</taxon>
        <taxon>Rhabditina</taxon>
        <taxon>Rhabditomorpha</taxon>
        <taxon>Strongyloidea</taxon>
        <taxon>Heligmosomidae</taxon>
        <taxon>Heligmosomoides</taxon>
    </lineage>
</organism>
<evidence type="ECO:0000256" key="2">
    <source>
        <dbReference type="ARBA" id="ARBA00022840"/>
    </source>
</evidence>
<keyword evidence="2 3" id="KW-0067">ATP-binding</keyword>
<dbReference type="InterPro" id="IPR050198">
    <property type="entry name" value="Non-receptor_tyrosine_kinases"/>
</dbReference>
<dbReference type="PROSITE" id="PS00107">
    <property type="entry name" value="PROTEIN_KINASE_ATP"/>
    <property type="match status" value="1"/>
</dbReference>
<evidence type="ECO:0000256" key="3">
    <source>
        <dbReference type="PROSITE-ProRule" id="PRU10141"/>
    </source>
</evidence>
<dbReference type="InterPro" id="IPR017441">
    <property type="entry name" value="Protein_kinase_ATP_BS"/>
</dbReference>
<reference evidence="7" key="2">
    <citation type="submission" date="2019-09" db="UniProtKB">
        <authorList>
            <consortium name="WormBaseParasite"/>
        </authorList>
    </citation>
    <scope>IDENTIFICATION</scope>
</reference>
<dbReference type="SUPFAM" id="SSF56112">
    <property type="entry name" value="Protein kinase-like (PK-like)"/>
    <property type="match status" value="1"/>
</dbReference>
<dbReference type="Proteomes" id="UP000050761">
    <property type="component" value="Unassembled WGS sequence"/>
</dbReference>
<dbReference type="Gene3D" id="3.30.200.20">
    <property type="entry name" value="Phosphorylase Kinase, domain 1"/>
    <property type="match status" value="1"/>
</dbReference>
<dbReference type="OrthoDB" id="5788481at2759"/>
<protein>
    <submittedName>
        <fullName evidence="7">Protein kinase domain-containing protein</fullName>
    </submittedName>
</protein>
<proteinExistence type="predicted"/>
<evidence type="ECO:0000313" key="7">
    <source>
        <dbReference type="WBParaSite" id="HPBE_0002330301-mRNA-1"/>
    </source>
</evidence>
<dbReference type="EMBL" id="UZAH01034910">
    <property type="protein sequence ID" value="VDP37910.1"/>
    <property type="molecule type" value="Genomic_DNA"/>
</dbReference>
<dbReference type="PROSITE" id="PS50011">
    <property type="entry name" value="PROTEIN_KINASE_DOM"/>
    <property type="match status" value="1"/>
</dbReference>
<name>A0A183GKT3_HELPZ</name>
<dbReference type="Pfam" id="PF07714">
    <property type="entry name" value="PK_Tyr_Ser-Thr"/>
    <property type="match status" value="2"/>
</dbReference>
<evidence type="ECO:0000313" key="6">
    <source>
        <dbReference type="Proteomes" id="UP000050761"/>
    </source>
</evidence>
<accession>A0A3P8D3H5</accession>
<feature type="domain" description="Protein kinase" evidence="4">
    <location>
        <begin position="37"/>
        <end position="186"/>
    </location>
</feature>
<evidence type="ECO:0000313" key="5">
    <source>
        <dbReference type="EMBL" id="VDP37910.1"/>
    </source>
</evidence>
<dbReference type="InterPro" id="IPR011009">
    <property type="entry name" value="Kinase-like_dom_sf"/>
</dbReference>
<reference evidence="5 6" key="1">
    <citation type="submission" date="2018-11" db="EMBL/GenBank/DDBJ databases">
        <authorList>
            <consortium name="Pathogen Informatics"/>
        </authorList>
    </citation>
    <scope>NUCLEOTIDE SEQUENCE [LARGE SCALE GENOMIC DNA]</scope>
</reference>
<dbReference type="PANTHER" id="PTHR24418">
    <property type="entry name" value="TYROSINE-PROTEIN KINASE"/>
    <property type="match status" value="1"/>
</dbReference>